<evidence type="ECO:0008006" key="9">
    <source>
        <dbReference type="Google" id="ProtNLM"/>
    </source>
</evidence>
<organism evidence="7 8">
    <name type="scientific">Acrocarpospora pleiomorpha</name>
    <dbReference type="NCBI Taxonomy" id="90975"/>
    <lineage>
        <taxon>Bacteria</taxon>
        <taxon>Bacillati</taxon>
        <taxon>Actinomycetota</taxon>
        <taxon>Actinomycetes</taxon>
        <taxon>Streptosporangiales</taxon>
        <taxon>Streptosporangiaceae</taxon>
        <taxon>Acrocarpospora</taxon>
    </lineage>
</organism>
<name>A0A5M3XH00_9ACTN</name>
<reference evidence="7 8" key="1">
    <citation type="submission" date="2019-10" db="EMBL/GenBank/DDBJ databases">
        <title>Whole genome shotgun sequence of Acrocarpospora pleiomorpha NBRC 16267.</title>
        <authorList>
            <person name="Ichikawa N."/>
            <person name="Kimura A."/>
            <person name="Kitahashi Y."/>
            <person name="Komaki H."/>
            <person name="Oguchi A."/>
        </authorList>
    </citation>
    <scope>NUCLEOTIDE SEQUENCE [LARGE SCALE GENOMIC DNA]</scope>
    <source>
        <strain evidence="7 8">NBRC 16267</strain>
    </source>
</reference>
<feature type="transmembrane region" description="Helical" evidence="6">
    <location>
        <begin position="89"/>
        <end position="111"/>
    </location>
</feature>
<dbReference type="InterPro" id="IPR003339">
    <property type="entry name" value="ABC/ECF_trnsptr_transmembrane"/>
</dbReference>
<evidence type="ECO:0000313" key="7">
    <source>
        <dbReference type="EMBL" id="GES20544.1"/>
    </source>
</evidence>
<dbReference type="OrthoDB" id="4533at2"/>
<proteinExistence type="predicted"/>
<dbReference type="AlphaFoldDB" id="A0A5M3XH00"/>
<keyword evidence="4 6" id="KW-1133">Transmembrane helix</keyword>
<protein>
    <recommendedName>
        <fullName evidence="9">Cobalt ECF transporter T component CbiQ</fullName>
    </recommendedName>
</protein>
<dbReference type="GO" id="GO:0005886">
    <property type="term" value="C:plasma membrane"/>
    <property type="evidence" value="ECO:0007669"/>
    <property type="project" value="UniProtKB-ARBA"/>
</dbReference>
<dbReference type="Pfam" id="PF02361">
    <property type="entry name" value="CbiQ"/>
    <property type="match status" value="1"/>
</dbReference>
<dbReference type="Proteomes" id="UP000377595">
    <property type="component" value="Unassembled WGS sequence"/>
</dbReference>
<evidence type="ECO:0000256" key="5">
    <source>
        <dbReference type="ARBA" id="ARBA00023136"/>
    </source>
</evidence>
<keyword evidence="2" id="KW-1003">Cell membrane</keyword>
<comment type="subcellular location">
    <subcellularLocation>
        <location evidence="1">Membrane</location>
        <topology evidence="1">Multi-pass membrane protein</topology>
    </subcellularLocation>
</comment>
<sequence length="119" mass="13296">MRLPAMLTQIATFMLRYVDVIVDEMRRMRVARESRAFVAKDIRHLPVVARSAGALFIRSYERGERVHLAMLSRGYTGTMPIIHDVPGSAAQWALAATLPMTAIAVLLGGLLRTRCWSKA</sequence>
<comment type="caution">
    <text evidence="7">The sequence shown here is derived from an EMBL/GenBank/DDBJ whole genome shotgun (WGS) entry which is preliminary data.</text>
</comment>
<keyword evidence="5 6" id="KW-0472">Membrane</keyword>
<evidence type="ECO:0000256" key="2">
    <source>
        <dbReference type="ARBA" id="ARBA00022475"/>
    </source>
</evidence>
<dbReference type="PANTHER" id="PTHR34857">
    <property type="entry name" value="SLL0384 PROTEIN"/>
    <property type="match status" value="1"/>
</dbReference>
<evidence type="ECO:0000256" key="1">
    <source>
        <dbReference type="ARBA" id="ARBA00004141"/>
    </source>
</evidence>
<evidence type="ECO:0000256" key="4">
    <source>
        <dbReference type="ARBA" id="ARBA00022989"/>
    </source>
</evidence>
<dbReference type="PANTHER" id="PTHR34857:SF2">
    <property type="entry name" value="SLL0384 PROTEIN"/>
    <property type="match status" value="1"/>
</dbReference>
<gene>
    <name evidence="7" type="ORF">Aple_034400</name>
</gene>
<keyword evidence="8" id="KW-1185">Reference proteome</keyword>
<dbReference type="EMBL" id="BLAF01000017">
    <property type="protein sequence ID" value="GES20544.1"/>
    <property type="molecule type" value="Genomic_DNA"/>
</dbReference>
<dbReference type="InterPro" id="IPR051611">
    <property type="entry name" value="ECF_transporter_component"/>
</dbReference>
<evidence type="ECO:0000256" key="6">
    <source>
        <dbReference type="SAM" id="Phobius"/>
    </source>
</evidence>
<dbReference type="CDD" id="cd16914">
    <property type="entry name" value="EcfT"/>
    <property type="match status" value="1"/>
</dbReference>
<evidence type="ECO:0000256" key="3">
    <source>
        <dbReference type="ARBA" id="ARBA00022692"/>
    </source>
</evidence>
<evidence type="ECO:0000313" key="8">
    <source>
        <dbReference type="Proteomes" id="UP000377595"/>
    </source>
</evidence>
<keyword evidence="3 6" id="KW-0812">Transmembrane</keyword>
<accession>A0A5M3XH00</accession>